<organism evidence="1">
    <name type="scientific">marine sediment metagenome</name>
    <dbReference type="NCBI Taxonomy" id="412755"/>
    <lineage>
        <taxon>unclassified sequences</taxon>
        <taxon>metagenomes</taxon>
        <taxon>ecological metagenomes</taxon>
    </lineage>
</organism>
<dbReference type="AlphaFoldDB" id="X1Q7C2"/>
<accession>X1Q7C2</accession>
<feature type="non-terminal residue" evidence="1">
    <location>
        <position position="1"/>
    </location>
</feature>
<evidence type="ECO:0008006" key="2">
    <source>
        <dbReference type="Google" id="ProtNLM"/>
    </source>
</evidence>
<comment type="caution">
    <text evidence="1">The sequence shown here is derived from an EMBL/GenBank/DDBJ whole genome shotgun (WGS) entry which is preliminary data.</text>
</comment>
<protein>
    <recommendedName>
        <fullName evidence="2">N-acetyltransferase domain-containing protein</fullName>
    </recommendedName>
</protein>
<name>X1Q7C2_9ZZZZ</name>
<proteinExistence type="predicted"/>
<evidence type="ECO:0000313" key="1">
    <source>
        <dbReference type="EMBL" id="GAI64118.1"/>
    </source>
</evidence>
<reference evidence="1" key="1">
    <citation type="journal article" date="2014" name="Front. Microbiol.">
        <title>High frequency of phylogenetically diverse reductive dehalogenase-homologous genes in deep subseafloor sedimentary metagenomes.</title>
        <authorList>
            <person name="Kawai M."/>
            <person name="Futagami T."/>
            <person name="Toyoda A."/>
            <person name="Takaki Y."/>
            <person name="Nishi S."/>
            <person name="Hori S."/>
            <person name="Arai W."/>
            <person name="Tsubouchi T."/>
            <person name="Morono Y."/>
            <person name="Uchiyama I."/>
            <person name="Ito T."/>
            <person name="Fujiyama A."/>
            <person name="Inagaki F."/>
            <person name="Takami H."/>
        </authorList>
    </citation>
    <scope>NUCLEOTIDE SEQUENCE</scope>
    <source>
        <strain evidence="1">Expedition CK06-06</strain>
    </source>
</reference>
<gene>
    <name evidence="1" type="ORF">S06H3_64948</name>
</gene>
<dbReference type="EMBL" id="BARV01043540">
    <property type="protein sequence ID" value="GAI64118.1"/>
    <property type="molecule type" value="Genomic_DNA"/>
</dbReference>
<sequence length="36" mass="4319">KELGLNKIAVISSIGTRDYFRKLDYRLKDEYMIKKI</sequence>